<dbReference type="Proteomes" id="UP001589758">
    <property type="component" value="Unassembled WGS sequence"/>
</dbReference>
<dbReference type="GO" id="GO:0004519">
    <property type="term" value="F:endonuclease activity"/>
    <property type="evidence" value="ECO:0007669"/>
    <property type="project" value="UniProtKB-KW"/>
</dbReference>
<dbReference type="EC" id="3.1.-.-" evidence="8"/>
<dbReference type="Pfam" id="PF01867">
    <property type="entry name" value="Cas_Cas1"/>
    <property type="match status" value="2"/>
</dbReference>
<evidence type="ECO:0000313" key="10">
    <source>
        <dbReference type="EMBL" id="MFC0178772.1"/>
    </source>
</evidence>
<evidence type="ECO:0000256" key="5">
    <source>
        <dbReference type="ARBA" id="ARBA00022842"/>
    </source>
</evidence>
<dbReference type="InterPro" id="IPR019851">
    <property type="entry name" value="CRISPR-assoc_Cas1_ECOLI"/>
</dbReference>
<feature type="compositionally biased region" description="Basic and acidic residues" evidence="9">
    <location>
        <begin position="296"/>
        <end position="305"/>
    </location>
</feature>
<dbReference type="EMBL" id="JBHLXE010000016">
    <property type="protein sequence ID" value="MFC0178772.1"/>
    <property type="molecule type" value="Genomic_DNA"/>
</dbReference>
<protein>
    <recommendedName>
        <fullName evidence="8">CRISPR-associated endonuclease Cas1</fullName>
        <ecNumber evidence="8">3.1.-.-</ecNumber>
    </recommendedName>
</protein>
<dbReference type="Gene3D" id="1.20.120.920">
    <property type="entry name" value="CRISPR-associated endonuclease Cas1, C-terminal domain"/>
    <property type="match status" value="1"/>
</dbReference>
<comment type="caution">
    <text evidence="10">The sequence shown here is derived from an EMBL/GenBank/DDBJ whole genome shotgun (WGS) entry which is preliminary data.</text>
</comment>
<feature type="binding site" evidence="8">
    <location>
        <position position="208"/>
    </location>
    <ligand>
        <name>Mn(2+)</name>
        <dbReference type="ChEBI" id="CHEBI:29035"/>
    </ligand>
</feature>
<evidence type="ECO:0000256" key="1">
    <source>
        <dbReference type="ARBA" id="ARBA00022722"/>
    </source>
</evidence>
<evidence type="ECO:0000256" key="6">
    <source>
        <dbReference type="ARBA" id="ARBA00023118"/>
    </source>
</evidence>
<accession>A0ABV6C736</accession>
<evidence type="ECO:0000256" key="4">
    <source>
        <dbReference type="ARBA" id="ARBA00022801"/>
    </source>
</evidence>
<feature type="binding site" evidence="8">
    <location>
        <position position="221"/>
    </location>
    <ligand>
        <name>Mn(2+)</name>
        <dbReference type="ChEBI" id="CHEBI:29035"/>
    </ligand>
</feature>
<dbReference type="InterPro" id="IPR042206">
    <property type="entry name" value="CRISPR-assoc_Cas1_C"/>
</dbReference>
<dbReference type="InterPro" id="IPR050646">
    <property type="entry name" value="Cas1"/>
</dbReference>
<keyword evidence="4 8" id="KW-0378">Hydrolase</keyword>
<keyword evidence="6 8" id="KW-0051">Antiviral defense</keyword>
<evidence type="ECO:0000313" key="11">
    <source>
        <dbReference type="Proteomes" id="UP001589758"/>
    </source>
</evidence>
<dbReference type="RefSeq" id="WP_385875719.1">
    <property type="nucleotide sequence ID" value="NZ_JBHLXE010000016.1"/>
</dbReference>
<dbReference type="PANTHER" id="PTHR34353">
    <property type="entry name" value="CRISPR-ASSOCIATED ENDONUCLEASE CAS1 1"/>
    <property type="match status" value="1"/>
</dbReference>
<dbReference type="Gene3D" id="3.100.10.20">
    <property type="entry name" value="CRISPR-associated endonuclease Cas1, N-terminal domain"/>
    <property type="match status" value="1"/>
</dbReference>
<gene>
    <name evidence="10" type="primary">cas1e</name>
    <name evidence="8" type="synonym">cas1</name>
    <name evidence="10" type="ORF">ACFFIT_01445</name>
</gene>
<sequence length="305" mass="33504">MAFIPLKPIPLKDRVSMIFIAMGRIDVKDGAFVVIDDTGERMLIPIGSVSCLMLEPGTRISHAAIKLCAQVGTLVTWIGEGGVRFYSAGQPGGARADKLLYQAKLALDEQLRLKVVQKMFEIRFGESAPKKRSIEQLRGLEGNRVRVLYAEMASKHGIKWNGRNYDRDNWGGADIINRAISAANSCLYGITEAAILASGYAPAIGFLHTGKPLSFVYDIADIIKFDTVVPAAFSIASKNPVNVEKEVRVYCREVFRNEKIVNKLFNLIEQVLSAGEIALPEAYKDSQPPAIPNAKKIGDEGHRSK</sequence>
<keyword evidence="2 8" id="KW-0479">Metal-binding</keyword>
<keyword evidence="3 8" id="KW-0255">Endonuclease</keyword>
<evidence type="ECO:0000256" key="2">
    <source>
        <dbReference type="ARBA" id="ARBA00022723"/>
    </source>
</evidence>
<comment type="similarity">
    <text evidence="8">Belongs to the CRISPR-associated endonuclease Cas1 family.</text>
</comment>
<keyword evidence="8" id="KW-0464">Manganese</keyword>
<dbReference type="NCBIfam" id="TIGR00287">
    <property type="entry name" value="cas1"/>
    <property type="match status" value="2"/>
</dbReference>
<dbReference type="InterPro" id="IPR042211">
    <property type="entry name" value="CRISPR-assoc_Cas1_N"/>
</dbReference>
<comment type="cofactor">
    <cofactor evidence="8">
        <name>Mg(2+)</name>
        <dbReference type="ChEBI" id="CHEBI:18420"/>
    </cofactor>
    <cofactor evidence="8">
        <name>Mn(2+)</name>
        <dbReference type="ChEBI" id="CHEBI:29035"/>
    </cofactor>
</comment>
<keyword evidence="11" id="KW-1185">Reference proteome</keyword>
<feature type="region of interest" description="Disordered" evidence="9">
    <location>
        <begin position="284"/>
        <end position="305"/>
    </location>
</feature>
<name>A0ABV6C736_9GAMM</name>
<organism evidence="10 11">
    <name type="scientific">Thorsellia kenyensis</name>
    <dbReference type="NCBI Taxonomy" id="1549888"/>
    <lineage>
        <taxon>Bacteria</taxon>
        <taxon>Pseudomonadati</taxon>
        <taxon>Pseudomonadota</taxon>
        <taxon>Gammaproteobacteria</taxon>
        <taxon>Enterobacterales</taxon>
        <taxon>Thorselliaceae</taxon>
        <taxon>Thorsellia</taxon>
    </lineage>
</organism>
<dbReference type="InterPro" id="IPR033641">
    <property type="entry name" value="Cas1_I-E"/>
</dbReference>
<dbReference type="HAMAP" id="MF_01470">
    <property type="entry name" value="Cas1"/>
    <property type="match status" value="1"/>
</dbReference>
<evidence type="ECO:0000256" key="3">
    <source>
        <dbReference type="ARBA" id="ARBA00022759"/>
    </source>
</evidence>
<reference evidence="10 11" key="1">
    <citation type="submission" date="2024-09" db="EMBL/GenBank/DDBJ databases">
        <authorList>
            <person name="Sun Q."/>
            <person name="Mori K."/>
        </authorList>
    </citation>
    <scope>NUCLEOTIDE SEQUENCE [LARGE SCALE GENOMIC DNA]</scope>
    <source>
        <strain evidence="10 11">CCM 8545</strain>
    </source>
</reference>
<dbReference type="NCBIfam" id="TIGR03638">
    <property type="entry name" value="cas1_ECOLI"/>
    <property type="match status" value="1"/>
</dbReference>
<evidence type="ECO:0000256" key="7">
    <source>
        <dbReference type="ARBA" id="ARBA00023125"/>
    </source>
</evidence>
<comment type="subunit">
    <text evidence="8">Homodimer, forms a heterotetramer with a Cas2 homodimer.</text>
</comment>
<evidence type="ECO:0000256" key="8">
    <source>
        <dbReference type="HAMAP-Rule" id="MF_01470"/>
    </source>
</evidence>
<dbReference type="CDD" id="cd09719">
    <property type="entry name" value="Cas1_I-E"/>
    <property type="match status" value="1"/>
</dbReference>
<evidence type="ECO:0000256" key="9">
    <source>
        <dbReference type="SAM" id="MobiDB-lite"/>
    </source>
</evidence>
<comment type="function">
    <text evidence="8">CRISPR (clustered regularly interspaced short palindromic repeat), is an adaptive immune system that provides protection against mobile genetic elements (viruses, transposable elements and conjugative plasmids). CRISPR clusters contain spacers, sequences complementary to antecedent mobile elements, and target invading nucleic acids. CRISPR clusters are transcribed and processed into CRISPR RNA (crRNA). Acts as a dsDNA endonuclease. Involved in the integration of spacer DNA into the CRISPR cassette.</text>
</comment>
<feature type="binding site" evidence="8">
    <location>
        <position position="141"/>
    </location>
    <ligand>
        <name>Mn(2+)</name>
        <dbReference type="ChEBI" id="CHEBI:29035"/>
    </ligand>
</feature>
<dbReference type="InterPro" id="IPR002729">
    <property type="entry name" value="CRISPR-assoc_Cas1"/>
</dbReference>
<keyword evidence="5 8" id="KW-0460">Magnesium</keyword>
<keyword evidence="1 8" id="KW-0540">Nuclease</keyword>
<proteinExistence type="inferred from homology"/>
<dbReference type="PANTHER" id="PTHR34353:SF3">
    <property type="entry name" value="CRISPR-ASSOCIATED ENDONUCLEASE CAS1"/>
    <property type="match status" value="1"/>
</dbReference>
<keyword evidence="7 8" id="KW-0238">DNA-binding</keyword>